<evidence type="ECO:0000313" key="2">
    <source>
        <dbReference type="Proteomes" id="UP000022910"/>
    </source>
</evidence>
<comment type="caution">
    <text evidence="1">The sequence shown here is derived from an EMBL/GenBank/DDBJ whole genome shotgun (WGS) entry which is preliminary data.</text>
</comment>
<dbReference type="Proteomes" id="UP000022910">
    <property type="component" value="Unassembled WGS sequence"/>
</dbReference>
<accession>A0A015IDS3</accession>
<evidence type="ECO:0000313" key="1">
    <source>
        <dbReference type="EMBL" id="EXX52060.1"/>
    </source>
</evidence>
<keyword evidence="2" id="KW-1185">Reference proteome</keyword>
<dbReference type="AlphaFoldDB" id="A0A015IDS3"/>
<organism evidence="1 2">
    <name type="scientific">Rhizophagus irregularis (strain DAOM 197198w)</name>
    <name type="common">Glomus intraradices</name>
    <dbReference type="NCBI Taxonomy" id="1432141"/>
    <lineage>
        <taxon>Eukaryota</taxon>
        <taxon>Fungi</taxon>
        <taxon>Fungi incertae sedis</taxon>
        <taxon>Mucoromycota</taxon>
        <taxon>Glomeromycotina</taxon>
        <taxon>Glomeromycetes</taxon>
        <taxon>Glomerales</taxon>
        <taxon>Glomeraceae</taxon>
        <taxon>Rhizophagus</taxon>
    </lineage>
</organism>
<protein>
    <submittedName>
        <fullName evidence="1">Uncharacterized protein</fullName>
    </submittedName>
</protein>
<name>A0A015IDS3_RHIIW</name>
<proteinExistence type="predicted"/>
<gene>
    <name evidence="1" type="ORF">RirG_256290</name>
</gene>
<sequence length="69" mass="6847">MEIVGVSRGRGEVSLVSIMSLLGDASKGEVSLSFGACMDASVPDVTEPGAEGAVVSLGGGDEKLSALFC</sequence>
<reference evidence="1 2" key="1">
    <citation type="submission" date="2014-02" db="EMBL/GenBank/DDBJ databases">
        <title>Single nucleus genome sequencing reveals high similarity among nuclei of an endomycorrhizal fungus.</title>
        <authorList>
            <person name="Lin K."/>
            <person name="Geurts R."/>
            <person name="Zhang Z."/>
            <person name="Limpens E."/>
            <person name="Saunders D.G."/>
            <person name="Mu D."/>
            <person name="Pang E."/>
            <person name="Cao H."/>
            <person name="Cha H."/>
            <person name="Lin T."/>
            <person name="Zhou Q."/>
            <person name="Shang Y."/>
            <person name="Li Y."/>
            <person name="Ivanov S."/>
            <person name="Sharma T."/>
            <person name="Velzen R.V."/>
            <person name="Ruijter N.D."/>
            <person name="Aanen D.K."/>
            <person name="Win J."/>
            <person name="Kamoun S."/>
            <person name="Bisseling T."/>
            <person name="Huang S."/>
        </authorList>
    </citation>
    <scope>NUCLEOTIDE SEQUENCE [LARGE SCALE GENOMIC DNA]</scope>
    <source>
        <strain evidence="2">DAOM197198w</strain>
    </source>
</reference>
<dbReference type="HOGENOM" id="CLU_2777302_0_0_1"/>
<dbReference type="EMBL" id="JEMT01029486">
    <property type="protein sequence ID" value="EXX52060.1"/>
    <property type="molecule type" value="Genomic_DNA"/>
</dbReference>